<dbReference type="Proteomes" id="UP001589734">
    <property type="component" value="Unassembled WGS sequence"/>
</dbReference>
<sequence length="90" mass="10454">MITKKVNCFIINRANEILNADKLTDISNKSEIKENQVIGTASEDFMNYEAFLEYQNEKRPLFSIFLGEEDMTYIRYSDKLKKVVDITGCC</sequence>
<reference evidence="1 2" key="1">
    <citation type="submission" date="2024-09" db="EMBL/GenBank/DDBJ databases">
        <authorList>
            <person name="Sun Q."/>
            <person name="Mori K."/>
        </authorList>
    </citation>
    <scope>NUCLEOTIDE SEQUENCE [LARGE SCALE GENOMIC DNA]</scope>
    <source>
        <strain evidence="1 2">CGMCC 1.12926</strain>
    </source>
</reference>
<protein>
    <submittedName>
        <fullName evidence="1">Uncharacterized protein</fullName>
    </submittedName>
</protein>
<dbReference type="EMBL" id="JBHLYW010000022">
    <property type="protein sequence ID" value="MFC0079649.1"/>
    <property type="molecule type" value="Genomic_DNA"/>
</dbReference>
<organism evidence="1 2">
    <name type="scientific">Flavobacterium procerum</name>
    <dbReference type="NCBI Taxonomy" id="1455569"/>
    <lineage>
        <taxon>Bacteria</taxon>
        <taxon>Pseudomonadati</taxon>
        <taxon>Bacteroidota</taxon>
        <taxon>Flavobacteriia</taxon>
        <taxon>Flavobacteriales</taxon>
        <taxon>Flavobacteriaceae</taxon>
        <taxon>Flavobacterium</taxon>
    </lineage>
</organism>
<dbReference type="RefSeq" id="WP_379687363.1">
    <property type="nucleotide sequence ID" value="NZ_JBHLYW010000022.1"/>
</dbReference>
<keyword evidence="2" id="KW-1185">Reference proteome</keyword>
<proteinExistence type="predicted"/>
<accession>A0ABV6C003</accession>
<evidence type="ECO:0000313" key="2">
    <source>
        <dbReference type="Proteomes" id="UP001589734"/>
    </source>
</evidence>
<comment type="caution">
    <text evidence="1">The sequence shown here is derived from an EMBL/GenBank/DDBJ whole genome shotgun (WGS) entry which is preliminary data.</text>
</comment>
<name>A0ABV6C003_9FLAO</name>
<gene>
    <name evidence="1" type="ORF">ACFFLS_21560</name>
</gene>
<evidence type="ECO:0000313" key="1">
    <source>
        <dbReference type="EMBL" id="MFC0079649.1"/>
    </source>
</evidence>